<comment type="caution">
    <text evidence="1">The sequence shown here is derived from an EMBL/GenBank/DDBJ whole genome shotgun (WGS) entry which is preliminary data.</text>
</comment>
<protein>
    <submittedName>
        <fullName evidence="1">Uncharacterized protein</fullName>
    </submittedName>
</protein>
<sequence length="138" mass="16292">MRDILLHENTLVCSDDDLECHWASISVGFDKDMNFVFMMKETFDSFDYYEVLHNIESKRKRYEETYTSAVLDRDNTDILCQDLNTSLLNLSDAVWEEFNDQHPSYVPSAIRSIFKEITEYLIDIGCKFVIKVETEKHD</sequence>
<reference evidence="1" key="2">
    <citation type="submission" date="2021-04" db="EMBL/GenBank/DDBJ databases">
        <authorList>
            <person name="Gilroy R."/>
        </authorList>
    </citation>
    <scope>NUCLEOTIDE SEQUENCE</scope>
    <source>
        <strain evidence="1">Gambia16-554</strain>
    </source>
</reference>
<accession>A0A9D2GQG2</accession>
<dbReference type="AlphaFoldDB" id="A0A9D2GQG2"/>
<dbReference type="Proteomes" id="UP000824115">
    <property type="component" value="Unassembled WGS sequence"/>
</dbReference>
<reference evidence="1" key="1">
    <citation type="journal article" date="2021" name="PeerJ">
        <title>Extensive microbial diversity within the chicken gut microbiome revealed by metagenomics and culture.</title>
        <authorList>
            <person name="Gilroy R."/>
            <person name="Ravi A."/>
            <person name="Getino M."/>
            <person name="Pursley I."/>
            <person name="Horton D.L."/>
            <person name="Alikhan N.F."/>
            <person name="Baker D."/>
            <person name="Gharbi K."/>
            <person name="Hall N."/>
            <person name="Watson M."/>
            <person name="Adriaenssens E.M."/>
            <person name="Foster-Nyarko E."/>
            <person name="Jarju S."/>
            <person name="Secka A."/>
            <person name="Antonio M."/>
            <person name="Oren A."/>
            <person name="Chaudhuri R.R."/>
            <person name="La Ragione R."/>
            <person name="Hildebrand F."/>
            <person name="Pallen M.J."/>
        </authorList>
    </citation>
    <scope>NUCLEOTIDE SEQUENCE</scope>
    <source>
        <strain evidence="1">Gambia16-554</strain>
    </source>
</reference>
<dbReference type="EMBL" id="DXAW01000123">
    <property type="protein sequence ID" value="HIZ86307.1"/>
    <property type="molecule type" value="Genomic_DNA"/>
</dbReference>
<organism evidence="1 2">
    <name type="scientific">Candidatus Coprenecus stercoravium</name>
    <dbReference type="NCBI Taxonomy" id="2840735"/>
    <lineage>
        <taxon>Bacteria</taxon>
        <taxon>Pseudomonadati</taxon>
        <taxon>Bacteroidota</taxon>
        <taxon>Bacteroidia</taxon>
        <taxon>Bacteroidales</taxon>
        <taxon>Rikenellaceae</taxon>
        <taxon>Rikenellaceae incertae sedis</taxon>
        <taxon>Candidatus Coprenecus</taxon>
    </lineage>
</organism>
<evidence type="ECO:0000313" key="2">
    <source>
        <dbReference type="Proteomes" id="UP000824115"/>
    </source>
</evidence>
<evidence type="ECO:0000313" key="1">
    <source>
        <dbReference type="EMBL" id="HIZ86307.1"/>
    </source>
</evidence>
<gene>
    <name evidence="1" type="ORF">IAC04_07435</name>
</gene>
<name>A0A9D2GQG2_9BACT</name>
<proteinExistence type="predicted"/>